<dbReference type="Pfam" id="PF07452">
    <property type="entry name" value="CHRD"/>
    <property type="match status" value="1"/>
</dbReference>
<proteinExistence type="predicted"/>
<feature type="transmembrane region" description="Helical" evidence="1">
    <location>
        <begin position="213"/>
        <end position="233"/>
    </location>
</feature>
<dbReference type="OrthoDB" id="8901345at2"/>
<keyword evidence="1" id="KW-1133">Transmembrane helix</keyword>
<evidence type="ECO:0000256" key="1">
    <source>
        <dbReference type="SAM" id="Phobius"/>
    </source>
</evidence>
<feature type="chain" id="PRO_5015442525" evidence="2">
    <location>
        <begin position="31"/>
        <end position="239"/>
    </location>
</feature>
<sequence>MMTTQRRRTIGAGATLGAAVLLLSPTMTQASTEAGTEVAWPEEFTSAYTVMATPDEVIDADGEVAPGEEGATGDFMFWINSEEEVICYEITLEGVTGGYESPALTATHIHEAAAGEPGPPRLAFPDPEPIGDEPRTSSGCLAGPFMTGVEGDDGADTGEGFSLAEIEANPAGFTGDSHTEEFTAGVVRGQLMQVPLDGIETGGGGMQQSSSQIGVFAGAGVLAVAGVSAFMLVRRNQAA</sequence>
<dbReference type="InterPro" id="IPR010895">
    <property type="entry name" value="CHRD"/>
</dbReference>
<dbReference type="EMBL" id="PVTY01000015">
    <property type="protein sequence ID" value="PRZ13461.1"/>
    <property type="molecule type" value="Genomic_DNA"/>
</dbReference>
<dbReference type="AlphaFoldDB" id="A0A2T0YF48"/>
<evidence type="ECO:0000313" key="4">
    <source>
        <dbReference type="EMBL" id="PRZ13461.1"/>
    </source>
</evidence>
<evidence type="ECO:0000313" key="5">
    <source>
        <dbReference type="Proteomes" id="UP000238217"/>
    </source>
</evidence>
<keyword evidence="5" id="KW-1185">Reference proteome</keyword>
<feature type="domain" description="CHRD" evidence="3">
    <location>
        <begin position="54"/>
        <end position="193"/>
    </location>
</feature>
<organism evidence="4 5">
    <name type="scientific">Nesterenkonia sandarakina</name>
    <dbReference type="NCBI Taxonomy" id="272918"/>
    <lineage>
        <taxon>Bacteria</taxon>
        <taxon>Bacillati</taxon>
        <taxon>Actinomycetota</taxon>
        <taxon>Actinomycetes</taxon>
        <taxon>Micrococcales</taxon>
        <taxon>Micrococcaceae</taxon>
        <taxon>Nesterenkonia</taxon>
    </lineage>
</organism>
<protein>
    <submittedName>
        <fullName evidence="4">CHRD domain-containing protein</fullName>
    </submittedName>
</protein>
<comment type="caution">
    <text evidence="4">The sequence shown here is derived from an EMBL/GenBank/DDBJ whole genome shotgun (WGS) entry which is preliminary data.</text>
</comment>
<dbReference type="Proteomes" id="UP000238217">
    <property type="component" value="Unassembled WGS sequence"/>
</dbReference>
<keyword evidence="2" id="KW-0732">Signal</keyword>
<reference evidence="4 5" key="1">
    <citation type="submission" date="2018-03" db="EMBL/GenBank/DDBJ databases">
        <title>Comparative analysis of microorganisms from saline springs in Andes Mountain Range, Colombia.</title>
        <authorList>
            <person name="Rubin E."/>
        </authorList>
    </citation>
    <scope>NUCLEOTIDE SEQUENCE [LARGE SCALE GENOMIC DNA]</scope>
    <source>
        <strain evidence="4 5">CG 35</strain>
    </source>
</reference>
<gene>
    <name evidence="4" type="ORF">BCL67_11565</name>
</gene>
<evidence type="ECO:0000259" key="3">
    <source>
        <dbReference type="SMART" id="SM00754"/>
    </source>
</evidence>
<dbReference type="SMART" id="SM00754">
    <property type="entry name" value="CHRD"/>
    <property type="match status" value="1"/>
</dbReference>
<keyword evidence="1" id="KW-0472">Membrane</keyword>
<keyword evidence="1" id="KW-0812">Transmembrane</keyword>
<feature type="signal peptide" evidence="2">
    <location>
        <begin position="1"/>
        <end position="30"/>
    </location>
</feature>
<accession>A0A2T0YF48</accession>
<name>A0A2T0YF48_9MICC</name>
<evidence type="ECO:0000256" key="2">
    <source>
        <dbReference type="SAM" id="SignalP"/>
    </source>
</evidence>
<dbReference type="RefSeq" id="WP_106123720.1">
    <property type="nucleotide sequence ID" value="NZ_PVTY01000015.1"/>
</dbReference>